<reference evidence="12" key="1">
    <citation type="journal article" date="2016" name="Nature">
        <title>Genome evolution in the allotetraploid frog Xenopus laevis.</title>
        <authorList>
            <person name="Session A.M."/>
            <person name="Uno Y."/>
            <person name="Kwon T."/>
            <person name="Chapman J.A."/>
            <person name="Toyoda A."/>
            <person name="Takahashi S."/>
            <person name="Fukui A."/>
            <person name="Hikosaka A."/>
            <person name="Suzuki A."/>
            <person name="Kondo M."/>
            <person name="van Heeringen S.J."/>
            <person name="Quigley I."/>
            <person name="Heinz S."/>
            <person name="Ogino H."/>
            <person name="Ochi H."/>
            <person name="Hellsten U."/>
            <person name="Lyons J.B."/>
            <person name="Simakov O."/>
            <person name="Putnam N."/>
            <person name="Stites J."/>
            <person name="Kuroki Y."/>
            <person name="Tanaka T."/>
            <person name="Michiue T."/>
            <person name="Watanabe M."/>
            <person name="Bogdanovic O."/>
            <person name="Lister R."/>
            <person name="Georgiou G."/>
            <person name="Paranjpe S.S."/>
            <person name="van Kruijsbergen I."/>
            <person name="Shu S."/>
            <person name="Carlson J."/>
            <person name="Kinoshita T."/>
            <person name="Ohta Y."/>
            <person name="Mawaribuchi S."/>
            <person name="Jenkins J."/>
            <person name="Grimwood J."/>
            <person name="Schmutz J."/>
            <person name="Mitros T."/>
            <person name="Mozaffari S.V."/>
            <person name="Suzuki Y."/>
            <person name="Haramoto Y."/>
            <person name="Yamamoto T.S."/>
            <person name="Takagi C."/>
            <person name="Heald R."/>
            <person name="Miller K."/>
            <person name="Haudenschild C."/>
            <person name="Kitzman J."/>
            <person name="Nakayama T."/>
            <person name="Izutsu Y."/>
            <person name="Robert J."/>
            <person name="Fortriede J."/>
            <person name="Burns K."/>
            <person name="Lotay V."/>
            <person name="Karimi K."/>
            <person name="Yasuoka Y."/>
            <person name="Dichmann D.S."/>
            <person name="Flajnik M.F."/>
            <person name="Houston D.W."/>
            <person name="Shendure J."/>
            <person name="DuPasquier L."/>
            <person name="Vize P.D."/>
            <person name="Zorn A.M."/>
            <person name="Ito M."/>
            <person name="Marcotte E.M."/>
            <person name="Wallingford J.B."/>
            <person name="Ito Y."/>
            <person name="Asashima M."/>
            <person name="Ueno N."/>
            <person name="Matsuda Y."/>
            <person name="Veenstra G.J."/>
            <person name="Fujiyama A."/>
            <person name="Harland R.M."/>
            <person name="Taira M."/>
            <person name="Rokhsar D.S."/>
        </authorList>
    </citation>
    <scope>NUCLEOTIDE SEQUENCE [LARGE SCALE GENOMIC DNA]</scope>
    <source>
        <strain evidence="12">J</strain>
    </source>
</reference>
<evidence type="ECO:0000313" key="12">
    <source>
        <dbReference type="Proteomes" id="UP000694892"/>
    </source>
</evidence>
<evidence type="ECO:0000256" key="3">
    <source>
        <dbReference type="ARBA" id="ARBA00022679"/>
    </source>
</evidence>
<feature type="domain" description="Protein kinase" evidence="9">
    <location>
        <begin position="366"/>
        <end position="617"/>
    </location>
</feature>
<feature type="region of interest" description="Disordered" evidence="8">
    <location>
        <begin position="201"/>
        <end position="356"/>
    </location>
</feature>
<dbReference type="PROSITE" id="PS00107">
    <property type="entry name" value="PROTEIN_KINASE_ATP"/>
    <property type="match status" value="1"/>
</dbReference>
<dbReference type="AlphaFoldDB" id="A0A974CCE3"/>
<evidence type="ECO:0008006" key="13">
    <source>
        <dbReference type="Google" id="ProtNLM"/>
    </source>
</evidence>
<dbReference type="OMA" id="CCNGIFQ"/>
<keyword evidence="5" id="KW-0418">Kinase</keyword>
<dbReference type="GO" id="GO:0005524">
    <property type="term" value="F:ATP binding"/>
    <property type="evidence" value="ECO:0007669"/>
    <property type="project" value="UniProtKB-UniRule"/>
</dbReference>
<evidence type="ECO:0000256" key="7">
    <source>
        <dbReference type="PROSITE-ProRule" id="PRU10141"/>
    </source>
</evidence>
<keyword evidence="6 7" id="KW-0067">ATP-binding</keyword>
<feature type="compositionally biased region" description="Basic and acidic residues" evidence="8">
    <location>
        <begin position="242"/>
        <end position="298"/>
    </location>
</feature>
<protein>
    <recommendedName>
        <fullName evidence="13">Protein kinase domain-containing protein</fullName>
    </recommendedName>
</protein>
<evidence type="ECO:0000256" key="4">
    <source>
        <dbReference type="ARBA" id="ARBA00022741"/>
    </source>
</evidence>
<dbReference type="Proteomes" id="UP000694892">
    <property type="component" value="Chromosome 7S"/>
</dbReference>
<dbReference type="GO" id="GO:0004674">
    <property type="term" value="F:protein serine/threonine kinase activity"/>
    <property type="evidence" value="ECO:0007669"/>
    <property type="project" value="UniProtKB-KW"/>
</dbReference>
<keyword evidence="4 7" id="KW-0547">Nucleotide-binding</keyword>
<dbReference type="EMBL" id="CM004479">
    <property type="protein sequence ID" value="OCT70071.1"/>
    <property type="molecule type" value="Genomic_DNA"/>
</dbReference>
<dbReference type="Gene3D" id="1.10.510.10">
    <property type="entry name" value="Transferase(Phosphotransferase) domain 1"/>
    <property type="match status" value="1"/>
</dbReference>
<dbReference type="InterPro" id="IPR000961">
    <property type="entry name" value="AGC-kinase_C"/>
</dbReference>
<name>A0A974CCE3_XENLA</name>
<dbReference type="PANTHER" id="PTHR24351">
    <property type="entry name" value="RIBOSOMAL PROTEIN S6 KINASE"/>
    <property type="match status" value="1"/>
</dbReference>
<keyword evidence="1" id="KW-0723">Serine/threonine-protein kinase</keyword>
<sequence length="681" mass="76645">MYLALCCNGIFQPVPWLGFVHGSVLQWYLPACARLRYAHGSVLQWYLPPCAPVGICTLLCAAILSSSLFPGWDIYLVLCCNGILQPVPWLRYAYGSVLQCLCPGWDMYMALCCNGIFQPVPWLGYVPCSVLQYYLQACALVGICTLLCAAMVSSSLCPVWDIYLALCCNGIFQPVPWLGYVPGSVLQWYLQACAQVMMSSGGTGHETSTREKTQETVPLKKMKRIRMNSGQSNSQPSKEKKRRTEYDVEEMKKKKSENEDQTLQKKEERSLDEQLEDKGCKAERIRSHSRDLDPQLSKEKKRKGEHQEDDDQELQKKRERSSDEQLPDECCREKKQRREETDEGGAGPVSSEAQSSRLNPLSVTSYTFCSVLGAGSFGKVRLAMLGDKKSYVAVKTIKKTEETDYNSLLTESQVLNIARYSPFLCQGFAAFQTQRHVFYVMEYLSGGSLETELLKHGTLDMDRVRFHSAEMICGLQYLHGVGIIHRDLKPVNVLLDHQGHAKISDFGLAKQSIFEDDLTTGWAGTLGYMAPELMQANPYNAAVDWWSFGVTICEIATGMSPFNDSDIPKLIDSIKFHEPEIPDWLDKDLQHLLGKLLVKDRKQRLGVRGDIRSHPFYKPIDWVALEEDGLQPPFQPRTPSAELYKPHTGKLSFIGSQEDKATSGDSDIIAGFSFQSSTWLT</sequence>
<feature type="compositionally biased region" description="Basic and acidic residues" evidence="8">
    <location>
        <begin position="313"/>
        <end position="340"/>
    </location>
</feature>
<evidence type="ECO:0000259" key="10">
    <source>
        <dbReference type="PROSITE" id="PS51285"/>
    </source>
</evidence>
<proteinExistence type="predicted"/>
<evidence type="ECO:0000256" key="6">
    <source>
        <dbReference type="ARBA" id="ARBA00022840"/>
    </source>
</evidence>
<dbReference type="InterPro" id="IPR000719">
    <property type="entry name" value="Prot_kinase_dom"/>
</dbReference>
<dbReference type="FunFam" id="1.10.510.10:FF:001110">
    <property type="entry name" value="AGC family protein kinase"/>
    <property type="match status" value="1"/>
</dbReference>
<dbReference type="Pfam" id="PF00069">
    <property type="entry name" value="Pkinase"/>
    <property type="match status" value="1"/>
</dbReference>
<dbReference type="InterPro" id="IPR017441">
    <property type="entry name" value="Protein_kinase_ATP_BS"/>
</dbReference>
<feature type="domain" description="AGC-kinase C-terminal" evidence="10">
    <location>
        <begin position="618"/>
        <end position="681"/>
    </location>
</feature>
<evidence type="ECO:0000259" key="9">
    <source>
        <dbReference type="PROSITE" id="PS50011"/>
    </source>
</evidence>
<dbReference type="Gene3D" id="3.30.200.20">
    <property type="entry name" value="Phosphorylase Kinase, domain 1"/>
    <property type="match status" value="1"/>
</dbReference>
<dbReference type="PROSITE" id="PS00108">
    <property type="entry name" value="PROTEIN_KINASE_ST"/>
    <property type="match status" value="1"/>
</dbReference>
<dbReference type="InterPro" id="IPR011009">
    <property type="entry name" value="Kinase-like_dom_sf"/>
</dbReference>
<feature type="binding site" evidence="7">
    <location>
        <position position="399"/>
    </location>
    <ligand>
        <name>ATP</name>
        <dbReference type="ChEBI" id="CHEBI:30616"/>
    </ligand>
</feature>
<evidence type="ECO:0000256" key="5">
    <source>
        <dbReference type="ARBA" id="ARBA00022777"/>
    </source>
</evidence>
<gene>
    <name evidence="11" type="ORF">XELAEV_18036992mg</name>
</gene>
<evidence type="ECO:0000256" key="2">
    <source>
        <dbReference type="ARBA" id="ARBA00022553"/>
    </source>
</evidence>
<dbReference type="InterPro" id="IPR008271">
    <property type="entry name" value="Ser/Thr_kinase_AS"/>
</dbReference>
<dbReference type="SUPFAM" id="SSF56112">
    <property type="entry name" value="Protein kinase-like (PK-like)"/>
    <property type="match status" value="1"/>
</dbReference>
<evidence type="ECO:0000313" key="11">
    <source>
        <dbReference type="EMBL" id="OCT70071.1"/>
    </source>
</evidence>
<accession>A0A974CCE3</accession>
<dbReference type="PROSITE" id="PS50011">
    <property type="entry name" value="PROTEIN_KINASE_DOM"/>
    <property type="match status" value="1"/>
</dbReference>
<evidence type="ECO:0000256" key="1">
    <source>
        <dbReference type="ARBA" id="ARBA00022527"/>
    </source>
</evidence>
<dbReference type="PROSITE" id="PS51285">
    <property type="entry name" value="AGC_KINASE_CTER"/>
    <property type="match status" value="1"/>
</dbReference>
<organism evidence="11 12">
    <name type="scientific">Xenopus laevis</name>
    <name type="common">African clawed frog</name>
    <dbReference type="NCBI Taxonomy" id="8355"/>
    <lineage>
        <taxon>Eukaryota</taxon>
        <taxon>Metazoa</taxon>
        <taxon>Chordata</taxon>
        <taxon>Craniata</taxon>
        <taxon>Vertebrata</taxon>
        <taxon>Euteleostomi</taxon>
        <taxon>Amphibia</taxon>
        <taxon>Batrachia</taxon>
        <taxon>Anura</taxon>
        <taxon>Pipoidea</taxon>
        <taxon>Pipidae</taxon>
        <taxon>Xenopodinae</taxon>
        <taxon>Xenopus</taxon>
        <taxon>Xenopus</taxon>
    </lineage>
</organism>
<keyword evidence="2" id="KW-0597">Phosphoprotein</keyword>
<evidence type="ECO:0000256" key="8">
    <source>
        <dbReference type="SAM" id="MobiDB-lite"/>
    </source>
</evidence>
<dbReference type="SMART" id="SM00220">
    <property type="entry name" value="S_TKc"/>
    <property type="match status" value="1"/>
</dbReference>
<keyword evidence="3" id="KW-0808">Transferase</keyword>